<keyword evidence="7" id="KW-1185">Reference proteome</keyword>
<dbReference type="Pfam" id="PF13229">
    <property type="entry name" value="Beta_helix"/>
    <property type="match status" value="1"/>
</dbReference>
<dbReference type="SMART" id="SM00710">
    <property type="entry name" value="PbH1"/>
    <property type="match status" value="10"/>
</dbReference>
<dbReference type="InterPro" id="IPR011050">
    <property type="entry name" value="Pectin_lyase_fold/virulence"/>
</dbReference>
<dbReference type="InterPro" id="IPR000421">
    <property type="entry name" value="FA58C"/>
</dbReference>
<dbReference type="InterPro" id="IPR006626">
    <property type="entry name" value="PbH1"/>
</dbReference>
<dbReference type="Pfam" id="PF12733">
    <property type="entry name" value="Cadherin-like"/>
    <property type="match status" value="3"/>
</dbReference>
<evidence type="ECO:0000259" key="3">
    <source>
        <dbReference type="PROSITE" id="PS50022"/>
    </source>
</evidence>
<dbReference type="Pfam" id="PF00395">
    <property type="entry name" value="SLH"/>
    <property type="match status" value="3"/>
</dbReference>
<reference evidence="6 7" key="1">
    <citation type="submission" date="2022-12" db="EMBL/GenBank/DDBJ databases">
        <title>Draft genome sequence of Paenibacillus sp. dW9.</title>
        <authorList>
            <person name="Choi E.-W."/>
            <person name="Kim D.-U."/>
        </authorList>
    </citation>
    <scope>NUCLEOTIDE SEQUENCE [LARGE SCALE GENOMIC DNA]</scope>
    <source>
        <strain evidence="7">dW9</strain>
    </source>
</reference>
<dbReference type="Pfam" id="PF00754">
    <property type="entry name" value="F5_F8_type_C"/>
    <property type="match status" value="1"/>
</dbReference>
<evidence type="ECO:0000313" key="6">
    <source>
        <dbReference type="EMBL" id="MCZ8513522.1"/>
    </source>
</evidence>
<evidence type="ECO:0000256" key="1">
    <source>
        <dbReference type="SAM" id="MobiDB-lite"/>
    </source>
</evidence>
<dbReference type="PROSITE" id="PS51272">
    <property type="entry name" value="SLH"/>
    <property type="match status" value="3"/>
</dbReference>
<dbReference type="SUPFAM" id="SSF49785">
    <property type="entry name" value="Galactose-binding domain-like"/>
    <property type="match status" value="1"/>
</dbReference>
<dbReference type="SUPFAM" id="SSF49265">
    <property type="entry name" value="Fibronectin type III"/>
    <property type="match status" value="1"/>
</dbReference>
<evidence type="ECO:0000259" key="4">
    <source>
        <dbReference type="PROSITE" id="PS50853"/>
    </source>
</evidence>
<dbReference type="InterPro" id="IPR036116">
    <property type="entry name" value="FN3_sf"/>
</dbReference>
<feature type="chain" id="PRO_5045725156" evidence="2">
    <location>
        <begin position="31"/>
        <end position="1709"/>
    </location>
</feature>
<dbReference type="Gene3D" id="2.160.20.10">
    <property type="entry name" value="Single-stranded right-handed beta-helix, Pectin lyase-like"/>
    <property type="match status" value="1"/>
</dbReference>
<dbReference type="InterPro" id="IPR039448">
    <property type="entry name" value="Beta_helix"/>
</dbReference>
<dbReference type="InterPro" id="IPR008979">
    <property type="entry name" value="Galactose-bd-like_sf"/>
</dbReference>
<dbReference type="CDD" id="cd00063">
    <property type="entry name" value="FN3"/>
    <property type="match status" value="1"/>
</dbReference>
<accession>A0ABT4Q9H1</accession>
<dbReference type="PROSITE" id="PS50022">
    <property type="entry name" value="FA58C_3"/>
    <property type="match status" value="1"/>
</dbReference>
<dbReference type="EMBL" id="JAQAGZ010000008">
    <property type="protein sequence ID" value="MCZ8513522.1"/>
    <property type="molecule type" value="Genomic_DNA"/>
</dbReference>
<feature type="domain" description="F5/8 type C" evidence="3">
    <location>
        <begin position="341"/>
        <end position="477"/>
    </location>
</feature>
<name>A0ABT4Q9H1_9BACL</name>
<evidence type="ECO:0000256" key="2">
    <source>
        <dbReference type="SAM" id="SignalP"/>
    </source>
</evidence>
<dbReference type="PANTHER" id="PTHR43308:SF5">
    <property type="entry name" value="S-LAYER PROTEIN _ PEPTIDOGLYCAN ENDO-BETA-N-ACETYLGLUCOSAMINIDASE"/>
    <property type="match status" value="1"/>
</dbReference>
<dbReference type="Gene3D" id="2.60.40.10">
    <property type="entry name" value="Immunoglobulins"/>
    <property type="match status" value="1"/>
</dbReference>
<organism evidence="6 7">
    <name type="scientific">Paenibacillus gyeongsangnamensis</name>
    <dbReference type="NCBI Taxonomy" id="3388067"/>
    <lineage>
        <taxon>Bacteria</taxon>
        <taxon>Bacillati</taxon>
        <taxon>Bacillota</taxon>
        <taxon>Bacilli</taxon>
        <taxon>Bacillales</taxon>
        <taxon>Paenibacillaceae</taxon>
        <taxon>Paenibacillus</taxon>
    </lineage>
</organism>
<feature type="domain" description="SLH" evidence="5">
    <location>
        <begin position="1583"/>
        <end position="1646"/>
    </location>
</feature>
<dbReference type="InterPro" id="IPR025883">
    <property type="entry name" value="Cadherin-like_domain"/>
</dbReference>
<dbReference type="PANTHER" id="PTHR43308">
    <property type="entry name" value="OUTER MEMBRANE PROTEIN ALPHA-RELATED"/>
    <property type="match status" value="1"/>
</dbReference>
<dbReference type="InterPro" id="IPR013783">
    <property type="entry name" value="Ig-like_fold"/>
</dbReference>
<gene>
    <name evidence="6" type="ORF">O9H85_13980</name>
</gene>
<dbReference type="InterPro" id="IPR012334">
    <property type="entry name" value="Pectin_lyas_fold"/>
</dbReference>
<feature type="domain" description="Fibronectin type-III" evidence="4">
    <location>
        <begin position="244"/>
        <end position="347"/>
    </location>
</feature>
<protein>
    <submittedName>
        <fullName evidence="6">Cadherin-like beta sandwich domain-containing protein</fullName>
    </submittedName>
</protein>
<dbReference type="RefSeq" id="WP_269882042.1">
    <property type="nucleotide sequence ID" value="NZ_JAQAGZ010000008.1"/>
</dbReference>
<keyword evidence="2" id="KW-0732">Signal</keyword>
<comment type="caution">
    <text evidence="6">The sequence shown here is derived from an EMBL/GenBank/DDBJ whole genome shotgun (WGS) entry which is preliminary data.</text>
</comment>
<evidence type="ECO:0000259" key="5">
    <source>
        <dbReference type="PROSITE" id="PS51272"/>
    </source>
</evidence>
<evidence type="ECO:0000313" key="7">
    <source>
        <dbReference type="Proteomes" id="UP001527882"/>
    </source>
</evidence>
<dbReference type="InterPro" id="IPR003961">
    <property type="entry name" value="FN3_dom"/>
</dbReference>
<feature type="domain" description="SLH" evidence="5">
    <location>
        <begin position="1649"/>
        <end position="1709"/>
    </location>
</feature>
<dbReference type="SUPFAM" id="SSF51126">
    <property type="entry name" value="Pectin lyase-like"/>
    <property type="match status" value="1"/>
</dbReference>
<dbReference type="InterPro" id="IPR051465">
    <property type="entry name" value="Cell_Envelope_Struct_Comp"/>
</dbReference>
<feature type="signal peptide" evidence="2">
    <location>
        <begin position="1"/>
        <end position="30"/>
    </location>
</feature>
<proteinExistence type="predicted"/>
<dbReference type="Gene3D" id="2.60.120.260">
    <property type="entry name" value="Galactose-binding domain-like"/>
    <property type="match status" value="1"/>
</dbReference>
<dbReference type="PROSITE" id="PS50853">
    <property type="entry name" value="FN3"/>
    <property type="match status" value="1"/>
</dbReference>
<feature type="region of interest" description="Disordered" evidence="1">
    <location>
        <begin position="1278"/>
        <end position="1314"/>
    </location>
</feature>
<dbReference type="SMART" id="SM00060">
    <property type="entry name" value="FN3"/>
    <property type="match status" value="1"/>
</dbReference>
<sequence>MYRKLRSQLSGLIVLLLVAQLFAVVPQVFAATVSTTISTLNAAGDAVVDSTYPTSNFDTKTGSSTGLFSITTSATKEMDGLFKFVVDPAITANPDYGKYKFYISINGKMGSSNKAVTLSVCAAGTTAGSAADWDEKAITWNQAVSLNLTASSATGVMCKNNNNTTTPTLTINNLNTSSPQPYQANVTDYVKAYLADNKNVITFIVGDKSKSSTGVNIYSKESTTAPQLIVQTEVADNNPPYWNPGDSLKVFNLGTDFIQLNWPHARDDESYVKSYNIYKDGVKIANVNAAKSPGKDQSGSALPAFNNYKLTGLTPGATYQLKVEAVDAADFVTGSNSLTASRTTLLSPVESIPLELDSVTASGDDGNVATNTLDDNLNSRWSSSNDPWIQYDLGEVISVGYVGIAFYNGDTRASNLDIDLSADGTTWNRVFSGYSVMMLDMQPFTFPKQDARYVKITGHGNTTNAFTSFTEVKIYPPFPTGDTPVAVVPNIPPGRPPGAVDFTQPGMTNADGTPHAVHTPNTVTGVTYDVTKAPFFADNTGATDAASAIRAAIQGAKPGDEIYLPNGTYKLSSAPDGLTNLTLKSKVNLRGQSQDGTILVTTLDGVKNSSVLKVPNQNNLVISNLTITSTWDDGGGSRYPTSSNVNNPNFGGPENGITVQSGGNNSTSYNVTIDHVTIEKYYRMGIRIDSSHDIVVRNSTFKNTTDIGPSGAGYGVTIQGIAKQDMLGYENDTLWNLVENSYFGSPVNNEVRMRHGVLIQNYAHNNVVRFNTFNNTALDSIDLHGEFEYLNDVYANVISNVAGGGLGLGNTGGAAPSNHGPTGPGNYIHDNTLINTRDGINVTMGTPDTIIENNTIKDTTMAGATGIKILNATKVKIRNNFILNNSGPGFWGIYLAHDNGDTKVLDPTNPWGTYMAGDPSNVEINQNYLGGNTGAISLQAGSGIKVINNVIFNDNGTKYVKADGVQVDQESWPSSDLKSLSLSAGTLTFDPATTTYAVNVDNTIAAISMTPTAADTGATIKVNGTPTVSGATYGPVNLAVGANTLRIDVTAADGTPKAYTITVNRADVPVVPSSNANLSGLTISSGVLSPAFNANTTAYSVNVDNSVTSFKETPTAADTGATIKVNSTSTASGATYGPVNLAVGANTFRIDVTAADGTLKTYTITVNRADVPVVPPAPSSNANLSGLKVWNGSTQLDLTPGTVTVSTYSYSTSVRPSVSSIVVQAASEHNKAVVKINGTVQTADAGVTINSLQYGDNQITIEITAEDGVTKTSYQVNVNRKRPDTDSTIPNSPSGSGGGVPALPSSTESGKNTNTVTAEVKTIDGKKVTHAKVDDQVIDNALKKSEGGKLTFGIDSGTGVAQTTVTITNTALQKIASNDKVKSVSVDTSIGRYELPVKQMDAQAWAAKLGTPKDQVYLEITMVRNEAAASQAKASGRTSLAAVEFTVRAVTAGGKSVEVATFTQYVPRSIKSEAVLDAGHLAAVRVETDNAGKPLYEPVPYTVSGTEATLYSRTNSTYMLLNNNMTFSDIRKHWAQDDIERMANRMIVQGASETEFRPNQAVSRAEFAALVTRALGLSAQTSAKNAFKDVQSSDWFAGQVYVAAEAGIITGFDDQTFRPGQPISRQEMAVMIYRAMKFAGFDGVSGGTNVKFADENRFQDWVKEAIGVMASKSIVQGVASGEFDPAGTATRAQSAAILSRMLGSLQFTQ</sequence>
<dbReference type="Proteomes" id="UP001527882">
    <property type="component" value="Unassembled WGS sequence"/>
</dbReference>
<dbReference type="NCBIfam" id="NF033679">
    <property type="entry name" value="DNRLRE_dom"/>
    <property type="match status" value="1"/>
</dbReference>
<dbReference type="InterPro" id="IPR001119">
    <property type="entry name" value="SLH_dom"/>
</dbReference>
<feature type="domain" description="SLH" evidence="5">
    <location>
        <begin position="1522"/>
        <end position="1582"/>
    </location>
</feature>